<name>A0A4V1IZ64_ROZAC</name>
<gene>
    <name evidence="1" type="ORF">ROZALSC1DRAFT_31184</name>
</gene>
<feature type="non-terminal residue" evidence="1">
    <location>
        <position position="1"/>
    </location>
</feature>
<evidence type="ECO:0000313" key="1">
    <source>
        <dbReference type="EMBL" id="RKP16969.1"/>
    </source>
</evidence>
<reference evidence="2" key="1">
    <citation type="journal article" date="2018" name="Nat. Microbiol.">
        <title>Leveraging single-cell genomics to expand the fungal tree of life.</title>
        <authorList>
            <person name="Ahrendt S.R."/>
            <person name="Quandt C.A."/>
            <person name="Ciobanu D."/>
            <person name="Clum A."/>
            <person name="Salamov A."/>
            <person name="Andreopoulos B."/>
            <person name="Cheng J.F."/>
            <person name="Woyke T."/>
            <person name="Pelin A."/>
            <person name="Henrissat B."/>
            <person name="Reynolds N.K."/>
            <person name="Benny G.L."/>
            <person name="Smith M.E."/>
            <person name="James T.Y."/>
            <person name="Grigoriev I.V."/>
        </authorList>
    </citation>
    <scope>NUCLEOTIDE SEQUENCE [LARGE SCALE GENOMIC DNA]</scope>
    <source>
        <strain evidence="2">CSF55</strain>
    </source>
</reference>
<accession>A0A4V1IZ64</accession>
<protein>
    <submittedName>
        <fullName evidence="1">Uncharacterized protein</fullName>
    </submittedName>
</protein>
<evidence type="ECO:0000313" key="2">
    <source>
        <dbReference type="Proteomes" id="UP000281549"/>
    </source>
</evidence>
<sequence length="142" mass="16274">IAQRNGVCHEISELAVELGIQYVDYDYNMFSTIFRKLQSNPKTKLTFNAEQLACRKVLNFPGKIITLRDMLRVGTPKIPAARAMEICKLLEDKRLGVIRKLGKTYQFEKCDTENMNPSIVEELKMLSIQADEFSFNTSFSSK</sequence>
<feature type="non-terminal residue" evidence="1">
    <location>
        <position position="142"/>
    </location>
</feature>
<dbReference type="AlphaFoldDB" id="A0A4V1IZ64"/>
<organism evidence="1 2">
    <name type="scientific">Rozella allomycis (strain CSF55)</name>
    <dbReference type="NCBI Taxonomy" id="988480"/>
    <lineage>
        <taxon>Eukaryota</taxon>
        <taxon>Fungi</taxon>
        <taxon>Fungi incertae sedis</taxon>
        <taxon>Cryptomycota</taxon>
        <taxon>Cryptomycota incertae sedis</taxon>
        <taxon>Rozella</taxon>
    </lineage>
</organism>
<dbReference type="EMBL" id="ML006109">
    <property type="protein sequence ID" value="RKP16969.1"/>
    <property type="molecule type" value="Genomic_DNA"/>
</dbReference>
<dbReference type="Proteomes" id="UP000281549">
    <property type="component" value="Unassembled WGS sequence"/>
</dbReference>
<proteinExistence type="predicted"/>